<dbReference type="GO" id="GO:0005886">
    <property type="term" value="C:plasma membrane"/>
    <property type="evidence" value="ECO:0007669"/>
    <property type="project" value="UniProtKB-SubCell"/>
</dbReference>
<dbReference type="NCBIfam" id="TIGR02847">
    <property type="entry name" value="CyoD"/>
    <property type="match status" value="1"/>
</dbReference>
<evidence type="ECO:0000256" key="12">
    <source>
        <dbReference type="ARBA" id="ARBA00025694"/>
    </source>
</evidence>
<gene>
    <name evidence="18" type="primary">cyoD</name>
    <name evidence="18" type="ORF">J7561_07590</name>
</gene>
<evidence type="ECO:0000256" key="13">
    <source>
        <dbReference type="ARBA" id="ARBA00030071"/>
    </source>
</evidence>
<name>A0A165H666_9GAMM</name>
<dbReference type="PANTHER" id="PTHR36835:SF1">
    <property type="entry name" value="CYTOCHROME BO(3) UBIQUINOL OXIDASE SUBUNIT 4"/>
    <property type="match status" value="1"/>
</dbReference>
<dbReference type="GeneID" id="58263490"/>
<dbReference type="InterPro" id="IPR014210">
    <property type="entry name" value="Cyt_o_ubiqinol_oxidase_su4"/>
</dbReference>
<dbReference type="GO" id="GO:0009319">
    <property type="term" value="C:cytochrome o ubiquinol oxidase complex"/>
    <property type="evidence" value="ECO:0007669"/>
    <property type="project" value="TreeGrafter"/>
</dbReference>
<comment type="subcellular location">
    <subcellularLocation>
        <location evidence="1">Cell membrane</location>
        <topology evidence="1">Multi-pass membrane protein</topology>
    </subcellularLocation>
</comment>
<evidence type="ECO:0000313" key="18">
    <source>
        <dbReference type="EMBL" id="MBS7825065.1"/>
    </source>
</evidence>
<accession>A0A165H666</accession>
<evidence type="ECO:0000256" key="16">
    <source>
        <dbReference type="ARBA" id="ARBA00032185"/>
    </source>
</evidence>
<keyword evidence="7 17" id="KW-0812">Transmembrane</keyword>
<evidence type="ECO:0000256" key="9">
    <source>
        <dbReference type="ARBA" id="ARBA00022989"/>
    </source>
</evidence>
<dbReference type="GO" id="GO:0019646">
    <property type="term" value="P:aerobic electron transport chain"/>
    <property type="evidence" value="ECO:0007669"/>
    <property type="project" value="TreeGrafter"/>
</dbReference>
<dbReference type="EMBL" id="JAGIBU010000006">
    <property type="protein sequence ID" value="MBS7825065.1"/>
    <property type="molecule type" value="Genomic_DNA"/>
</dbReference>
<evidence type="ECO:0000256" key="10">
    <source>
        <dbReference type="ARBA" id="ARBA00023002"/>
    </source>
</evidence>
<keyword evidence="8" id="KW-0249">Electron transport</keyword>
<organism evidence="18 19">
    <name type="scientific">Wohlfahrtiimonas chitiniclastica</name>
    <dbReference type="NCBI Taxonomy" id="400946"/>
    <lineage>
        <taxon>Bacteria</taxon>
        <taxon>Pseudomonadati</taxon>
        <taxon>Pseudomonadota</taxon>
        <taxon>Gammaproteobacteria</taxon>
        <taxon>Cardiobacteriales</taxon>
        <taxon>Ignatzschineriaceae</taxon>
        <taxon>Wohlfahrtiimonas</taxon>
    </lineage>
</organism>
<keyword evidence="5" id="KW-0813">Transport</keyword>
<evidence type="ECO:0000313" key="19">
    <source>
        <dbReference type="Proteomes" id="UP000680020"/>
    </source>
</evidence>
<dbReference type="Proteomes" id="UP000680020">
    <property type="component" value="Unassembled WGS sequence"/>
</dbReference>
<dbReference type="GO" id="GO:0015990">
    <property type="term" value="P:electron transport coupled proton transport"/>
    <property type="evidence" value="ECO:0007669"/>
    <property type="project" value="InterPro"/>
</dbReference>
<keyword evidence="6" id="KW-1003">Cell membrane</keyword>
<evidence type="ECO:0000256" key="15">
    <source>
        <dbReference type="ARBA" id="ARBA00031887"/>
    </source>
</evidence>
<dbReference type="AlphaFoldDB" id="A0A165H666"/>
<keyword evidence="11 17" id="KW-0472">Membrane</keyword>
<comment type="caution">
    <text evidence="18">The sequence shown here is derived from an EMBL/GenBank/DDBJ whole genome shotgun (WGS) entry which is preliminary data.</text>
</comment>
<reference evidence="18" key="1">
    <citation type="submission" date="2021-03" db="EMBL/GenBank/DDBJ databases">
        <title>Identification and antibiotic profiling of Wohlfahrtiimonas chitiniclastica, an underestimated human pathogen.</title>
        <authorList>
            <person name="Kopf A."/>
            <person name="Bunk B."/>
            <person name="Coldewey S."/>
            <person name="Gunzer F."/>
            <person name="Riedel T."/>
            <person name="Schroettner P."/>
        </authorList>
    </citation>
    <scope>NUCLEOTIDE SEQUENCE</scope>
    <source>
        <strain evidence="18">DSM 100917</strain>
    </source>
</reference>
<comment type="function">
    <text evidence="12">Cytochrome bo(3) ubiquinol terminal oxidase is the component of the aerobic respiratory chain of E.coli that predominates when cells are grown at high aeration. Has proton pump activity across the membrane in addition to electron transfer, pumping 2 protons/electron.</text>
</comment>
<dbReference type="InterPro" id="IPR005171">
    <property type="entry name" value="Cyt_c_oxidase_su4_prok"/>
</dbReference>
<dbReference type="GO" id="GO:0015078">
    <property type="term" value="F:proton transmembrane transporter activity"/>
    <property type="evidence" value="ECO:0007669"/>
    <property type="project" value="TreeGrafter"/>
</dbReference>
<feature type="transmembrane region" description="Helical" evidence="17">
    <location>
        <begin position="39"/>
        <end position="62"/>
    </location>
</feature>
<dbReference type="PANTHER" id="PTHR36835">
    <property type="entry name" value="CYTOCHROME BO(3) UBIQUINOL OXIDASE SUBUNIT 4"/>
    <property type="match status" value="1"/>
</dbReference>
<evidence type="ECO:0000256" key="1">
    <source>
        <dbReference type="ARBA" id="ARBA00004651"/>
    </source>
</evidence>
<evidence type="ECO:0000256" key="2">
    <source>
        <dbReference type="ARBA" id="ARBA00008079"/>
    </source>
</evidence>
<evidence type="ECO:0000256" key="8">
    <source>
        <dbReference type="ARBA" id="ARBA00022982"/>
    </source>
</evidence>
<evidence type="ECO:0000256" key="3">
    <source>
        <dbReference type="ARBA" id="ARBA00011700"/>
    </source>
</evidence>
<keyword evidence="9 17" id="KW-1133">Transmembrane helix</keyword>
<keyword evidence="10" id="KW-0560">Oxidoreductase</keyword>
<sequence length="108" mass="11875">MTTNNRSDLIHYLVGYGFSIALTLAAFGTVVYLKDVVAIGLLASIIAVCGITQIFVQIVYFLHIKKSDNDGWNVASLSFTGIILLIVIGGSGWVMYYLHMNMMPELPM</sequence>
<evidence type="ECO:0000256" key="17">
    <source>
        <dbReference type="SAM" id="Phobius"/>
    </source>
</evidence>
<dbReference type="RefSeq" id="WP_008315211.1">
    <property type="nucleotide sequence ID" value="NZ_CP115969.1"/>
</dbReference>
<evidence type="ECO:0000256" key="7">
    <source>
        <dbReference type="ARBA" id="ARBA00022692"/>
    </source>
</evidence>
<evidence type="ECO:0000256" key="4">
    <source>
        <dbReference type="ARBA" id="ARBA00014689"/>
    </source>
</evidence>
<feature type="transmembrane region" description="Helical" evidence="17">
    <location>
        <begin position="12"/>
        <end position="33"/>
    </location>
</feature>
<comment type="similarity">
    <text evidence="2">Belongs to the cytochrome c oxidase bacterial subunit 4 family.</text>
</comment>
<dbReference type="InterPro" id="IPR050968">
    <property type="entry name" value="Cytochrome_c_oxidase_bac_sub4"/>
</dbReference>
<evidence type="ECO:0000256" key="5">
    <source>
        <dbReference type="ARBA" id="ARBA00022448"/>
    </source>
</evidence>
<protein>
    <recommendedName>
        <fullName evidence="4">Cytochrome bo(3) ubiquinol oxidase subunit 4</fullName>
    </recommendedName>
    <alternativeName>
        <fullName evidence="16">Cytochrome o ubiquinol oxidase subunit 4</fullName>
    </alternativeName>
    <alternativeName>
        <fullName evidence="13">Oxidase bo(3) subunit 4</fullName>
    </alternativeName>
    <alternativeName>
        <fullName evidence="14">Ubiquinol oxidase polypeptide IV</fullName>
    </alternativeName>
    <alternativeName>
        <fullName evidence="15">Ubiquinol oxidase subunit 4</fullName>
    </alternativeName>
</protein>
<dbReference type="GO" id="GO:0009486">
    <property type="term" value="F:cytochrome bo3 ubiquinol oxidase activity"/>
    <property type="evidence" value="ECO:0007669"/>
    <property type="project" value="InterPro"/>
</dbReference>
<evidence type="ECO:0000256" key="11">
    <source>
        <dbReference type="ARBA" id="ARBA00023136"/>
    </source>
</evidence>
<feature type="transmembrane region" description="Helical" evidence="17">
    <location>
        <begin position="74"/>
        <end position="98"/>
    </location>
</feature>
<comment type="subunit">
    <text evidence="3">Heterooctamer of two A chains, two B chains, two C chains and two D chains.</text>
</comment>
<proteinExistence type="inferred from homology"/>
<evidence type="ECO:0000256" key="14">
    <source>
        <dbReference type="ARBA" id="ARBA00030211"/>
    </source>
</evidence>
<dbReference type="Pfam" id="PF03626">
    <property type="entry name" value="COX4_pro"/>
    <property type="match status" value="1"/>
</dbReference>
<evidence type="ECO:0000256" key="6">
    <source>
        <dbReference type="ARBA" id="ARBA00022475"/>
    </source>
</evidence>